<proteinExistence type="predicted"/>
<gene>
    <name evidence="10" type="ORF">QJV27_02605</name>
</gene>
<name>A0ABT6PZJ9_9PROT</name>
<dbReference type="SUPFAM" id="SSF55785">
    <property type="entry name" value="PYP-like sensor domain (PAS domain)"/>
    <property type="match status" value="1"/>
</dbReference>
<evidence type="ECO:0000259" key="9">
    <source>
        <dbReference type="PROSITE" id="PS50109"/>
    </source>
</evidence>
<reference evidence="10" key="1">
    <citation type="submission" date="2023-05" db="EMBL/GenBank/DDBJ databases">
        <title>Whole genome sequence of Commensalibacter sp.</title>
        <authorList>
            <person name="Charoenyingcharoen P."/>
            <person name="Yukphan P."/>
        </authorList>
    </citation>
    <scope>NUCLEOTIDE SEQUENCE</scope>
    <source>
        <strain evidence="10">TBRC 16381</strain>
    </source>
</reference>
<evidence type="ECO:0000256" key="4">
    <source>
        <dbReference type="ARBA" id="ARBA00022679"/>
    </source>
</evidence>
<dbReference type="InterPro" id="IPR036890">
    <property type="entry name" value="HATPase_C_sf"/>
</dbReference>
<comment type="catalytic activity">
    <reaction evidence="1">
        <text>ATP + protein L-histidine = ADP + protein N-phospho-L-histidine.</text>
        <dbReference type="EC" id="2.7.13.3"/>
    </reaction>
</comment>
<dbReference type="Pfam" id="PF00512">
    <property type="entry name" value="HisKA"/>
    <property type="match status" value="1"/>
</dbReference>
<dbReference type="CDD" id="cd00082">
    <property type="entry name" value="HisKA"/>
    <property type="match status" value="1"/>
</dbReference>
<comment type="caution">
    <text evidence="10">The sequence shown here is derived from an EMBL/GenBank/DDBJ whole genome shotgun (WGS) entry which is preliminary data.</text>
</comment>
<dbReference type="PROSITE" id="PS50109">
    <property type="entry name" value="HIS_KIN"/>
    <property type="match status" value="1"/>
</dbReference>
<keyword evidence="11" id="KW-1185">Reference proteome</keyword>
<dbReference type="Gene3D" id="1.10.287.130">
    <property type="match status" value="1"/>
</dbReference>
<dbReference type="EC" id="2.7.13.3" evidence="2"/>
<dbReference type="PRINTS" id="PR00344">
    <property type="entry name" value="BCTRLSENSOR"/>
</dbReference>
<dbReference type="InterPro" id="IPR003594">
    <property type="entry name" value="HATPase_dom"/>
</dbReference>
<accession>A0ABT6PZJ9</accession>
<keyword evidence="7 10" id="KW-0067">ATP-binding</keyword>
<evidence type="ECO:0000256" key="3">
    <source>
        <dbReference type="ARBA" id="ARBA00022553"/>
    </source>
</evidence>
<evidence type="ECO:0000256" key="8">
    <source>
        <dbReference type="ARBA" id="ARBA00023012"/>
    </source>
</evidence>
<dbReference type="InterPro" id="IPR004358">
    <property type="entry name" value="Sig_transdc_His_kin-like_C"/>
</dbReference>
<dbReference type="SUPFAM" id="SSF55874">
    <property type="entry name" value="ATPase domain of HSP90 chaperone/DNA topoisomerase II/histidine kinase"/>
    <property type="match status" value="1"/>
</dbReference>
<dbReference type="Pfam" id="PF02518">
    <property type="entry name" value="HATPase_c"/>
    <property type="match status" value="1"/>
</dbReference>
<dbReference type="RefSeq" id="WP_281447431.1">
    <property type="nucleotide sequence ID" value="NZ_JASBAO010000001.1"/>
</dbReference>
<dbReference type="InterPro" id="IPR000014">
    <property type="entry name" value="PAS"/>
</dbReference>
<dbReference type="EMBL" id="JASBAO010000001">
    <property type="protein sequence ID" value="MDI2090283.1"/>
    <property type="molecule type" value="Genomic_DNA"/>
</dbReference>
<dbReference type="CDD" id="cd00130">
    <property type="entry name" value="PAS"/>
    <property type="match status" value="1"/>
</dbReference>
<dbReference type="InterPro" id="IPR036097">
    <property type="entry name" value="HisK_dim/P_sf"/>
</dbReference>
<evidence type="ECO:0000313" key="11">
    <source>
        <dbReference type="Proteomes" id="UP001431634"/>
    </source>
</evidence>
<dbReference type="SMART" id="SM00388">
    <property type="entry name" value="HisKA"/>
    <property type="match status" value="1"/>
</dbReference>
<dbReference type="PANTHER" id="PTHR43065">
    <property type="entry name" value="SENSOR HISTIDINE KINASE"/>
    <property type="match status" value="1"/>
</dbReference>
<sequence>MTNTKLYPPLDGYDIVESLPTPLIVVDAQLNIIYINGAAEDFLVISKKNVQHCDLKAFFSSNHSVYDLIKKVKVKKRAIVEYEVEILTYTQISKEITLYIAPFIKNEQLICLTIHDYTLAKTIGEKASFHKISRSVANMAALLAHEIKNPLSGIKGAAQLLQTTLNTQDQELTTLICDEVERIKKLVDRTAVFNNQHLHFSLVNIYSILAHVKKIAENGFAADIPIKTIYDPSLPLIRADKDLLIQVFINLIKNAAESIKNAKIQGEITLIIGYQPNLVMNISENKKRVTLPLVIIIRDNGPGIPDHIKPRLFEPFVSSRPNGTGLGLALCGKIINDHGGIIDIHSQKDQTDVKIFLPLTDC</sequence>
<keyword evidence="4" id="KW-0808">Transferase</keyword>
<dbReference type="Pfam" id="PF00989">
    <property type="entry name" value="PAS"/>
    <property type="match status" value="1"/>
</dbReference>
<keyword evidence="8" id="KW-0902">Two-component regulatory system</keyword>
<evidence type="ECO:0000256" key="6">
    <source>
        <dbReference type="ARBA" id="ARBA00022777"/>
    </source>
</evidence>
<dbReference type="Proteomes" id="UP001431634">
    <property type="component" value="Unassembled WGS sequence"/>
</dbReference>
<keyword evidence="5" id="KW-0547">Nucleotide-binding</keyword>
<evidence type="ECO:0000256" key="1">
    <source>
        <dbReference type="ARBA" id="ARBA00000085"/>
    </source>
</evidence>
<keyword evidence="6" id="KW-0418">Kinase</keyword>
<organism evidence="10 11">
    <name type="scientific">Commensalibacter oyaizuii</name>
    <dbReference type="NCBI Taxonomy" id="3043873"/>
    <lineage>
        <taxon>Bacteria</taxon>
        <taxon>Pseudomonadati</taxon>
        <taxon>Pseudomonadota</taxon>
        <taxon>Alphaproteobacteria</taxon>
        <taxon>Acetobacterales</taxon>
        <taxon>Acetobacteraceae</taxon>
    </lineage>
</organism>
<keyword evidence="3" id="KW-0597">Phosphoprotein</keyword>
<evidence type="ECO:0000256" key="7">
    <source>
        <dbReference type="ARBA" id="ARBA00022840"/>
    </source>
</evidence>
<evidence type="ECO:0000313" key="10">
    <source>
        <dbReference type="EMBL" id="MDI2090283.1"/>
    </source>
</evidence>
<dbReference type="GO" id="GO:0005524">
    <property type="term" value="F:ATP binding"/>
    <property type="evidence" value="ECO:0007669"/>
    <property type="project" value="UniProtKB-KW"/>
</dbReference>
<protein>
    <recommendedName>
        <fullName evidence="2">histidine kinase</fullName>
        <ecNumber evidence="2">2.7.13.3</ecNumber>
    </recommendedName>
</protein>
<evidence type="ECO:0000256" key="5">
    <source>
        <dbReference type="ARBA" id="ARBA00022741"/>
    </source>
</evidence>
<dbReference type="SUPFAM" id="SSF47384">
    <property type="entry name" value="Homodimeric domain of signal transducing histidine kinase"/>
    <property type="match status" value="1"/>
</dbReference>
<dbReference type="InterPro" id="IPR035965">
    <property type="entry name" value="PAS-like_dom_sf"/>
</dbReference>
<feature type="domain" description="Histidine kinase" evidence="9">
    <location>
        <begin position="142"/>
        <end position="361"/>
    </location>
</feature>
<dbReference type="SMART" id="SM00387">
    <property type="entry name" value="HATPase_c"/>
    <property type="match status" value="1"/>
</dbReference>
<dbReference type="InterPro" id="IPR003661">
    <property type="entry name" value="HisK_dim/P_dom"/>
</dbReference>
<dbReference type="PANTHER" id="PTHR43065:SF10">
    <property type="entry name" value="PEROXIDE STRESS-ACTIVATED HISTIDINE KINASE MAK3"/>
    <property type="match status" value="1"/>
</dbReference>
<dbReference type="Gene3D" id="3.30.450.20">
    <property type="entry name" value="PAS domain"/>
    <property type="match status" value="1"/>
</dbReference>
<dbReference type="InterPro" id="IPR013767">
    <property type="entry name" value="PAS_fold"/>
</dbReference>
<evidence type="ECO:0000256" key="2">
    <source>
        <dbReference type="ARBA" id="ARBA00012438"/>
    </source>
</evidence>
<dbReference type="InterPro" id="IPR005467">
    <property type="entry name" value="His_kinase_dom"/>
</dbReference>
<dbReference type="Gene3D" id="3.30.565.10">
    <property type="entry name" value="Histidine kinase-like ATPase, C-terminal domain"/>
    <property type="match status" value="1"/>
</dbReference>